<dbReference type="RefSeq" id="XP_001804823.1">
    <property type="nucleotide sequence ID" value="XM_001804771.1"/>
</dbReference>
<organism evidence="1 2">
    <name type="scientific">Phaeosphaeria nodorum (strain SN15 / ATCC MYA-4574 / FGSC 10173)</name>
    <name type="common">Glume blotch fungus</name>
    <name type="synonym">Parastagonospora nodorum</name>
    <dbReference type="NCBI Taxonomy" id="321614"/>
    <lineage>
        <taxon>Eukaryota</taxon>
        <taxon>Fungi</taxon>
        <taxon>Dikarya</taxon>
        <taxon>Ascomycota</taxon>
        <taxon>Pezizomycotina</taxon>
        <taxon>Dothideomycetes</taxon>
        <taxon>Pleosporomycetidae</taxon>
        <taxon>Pleosporales</taxon>
        <taxon>Pleosporineae</taxon>
        <taxon>Phaeosphaeriaceae</taxon>
        <taxon>Parastagonospora</taxon>
    </lineage>
</organism>
<reference evidence="2" key="1">
    <citation type="journal article" date="2007" name="Plant Cell">
        <title>Dothideomycete-plant interactions illuminated by genome sequencing and EST analysis of the wheat pathogen Stagonospora nodorum.</title>
        <authorList>
            <person name="Hane J.K."/>
            <person name="Lowe R.G."/>
            <person name="Solomon P.S."/>
            <person name="Tan K.C."/>
            <person name="Schoch C.L."/>
            <person name="Spatafora J.W."/>
            <person name="Crous P.W."/>
            <person name="Kodira C."/>
            <person name="Birren B.W."/>
            <person name="Galagan J.E."/>
            <person name="Torriani S.F."/>
            <person name="McDonald B.A."/>
            <person name="Oliver R.P."/>
        </authorList>
    </citation>
    <scope>NUCLEOTIDE SEQUENCE [LARGE SCALE GENOMIC DNA]</scope>
    <source>
        <strain evidence="2">SN15 / ATCC MYA-4574 / FGSC 10173</strain>
    </source>
</reference>
<dbReference type="KEGG" id="pno:SNOG_14639"/>
<name>Q0U0C3_PHANO</name>
<proteinExistence type="predicted"/>
<accession>Q0U0C3</accession>
<dbReference type="InParanoid" id="Q0U0C3"/>
<dbReference type="GeneID" id="5981749"/>
<sequence>MWNISLATRCRTTEAVDFTRSYYSKCPGLQMTFLDGNMTII</sequence>
<evidence type="ECO:0000313" key="2">
    <source>
        <dbReference type="Proteomes" id="UP000001055"/>
    </source>
</evidence>
<protein>
    <submittedName>
        <fullName evidence="1">Uncharacterized protein</fullName>
    </submittedName>
</protein>
<dbReference type="EMBL" id="CH445357">
    <property type="protein sequence ID" value="EAT77831.1"/>
    <property type="molecule type" value="Genomic_DNA"/>
</dbReference>
<evidence type="ECO:0000313" key="1">
    <source>
        <dbReference type="EMBL" id="EAT77831.1"/>
    </source>
</evidence>
<gene>
    <name evidence="1" type="ORF">SNOG_14639</name>
</gene>
<dbReference type="AlphaFoldDB" id="Q0U0C3"/>
<dbReference type="Proteomes" id="UP000001055">
    <property type="component" value="Unassembled WGS sequence"/>
</dbReference>